<evidence type="ECO:0000256" key="4">
    <source>
        <dbReference type="ARBA" id="ARBA00022989"/>
    </source>
</evidence>
<evidence type="ECO:0000313" key="9">
    <source>
        <dbReference type="EMBL" id="HIX74060.1"/>
    </source>
</evidence>
<comment type="subcellular location">
    <subcellularLocation>
        <location evidence="1">Cell membrane</location>
        <topology evidence="1">Multi-pass membrane protein</topology>
    </subcellularLocation>
</comment>
<dbReference type="EMBL" id="DXEL01000028">
    <property type="protein sequence ID" value="HIX74060.1"/>
    <property type="molecule type" value="Genomic_DNA"/>
</dbReference>
<gene>
    <name evidence="9" type="ORF">H9977_03335</name>
</gene>
<feature type="transmembrane region" description="Helical" evidence="6">
    <location>
        <begin position="337"/>
        <end position="359"/>
    </location>
</feature>
<reference evidence="9" key="2">
    <citation type="submission" date="2021-04" db="EMBL/GenBank/DDBJ databases">
        <authorList>
            <person name="Gilroy R."/>
        </authorList>
    </citation>
    <scope>NUCLEOTIDE SEQUENCE</scope>
    <source>
        <strain evidence="9">ChiGjej6B6-14162</strain>
    </source>
</reference>
<dbReference type="PANTHER" id="PTHR30572">
    <property type="entry name" value="MEMBRANE COMPONENT OF TRANSPORTER-RELATED"/>
    <property type="match status" value="1"/>
</dbReference>
<protein>
    <submittedName>
        <fullName evidence="9">ABC transporter permease</fullName>
    </submittedName>
</protein>
<dbReference type="Pfam" id="PF02687">
    <property type="entry name" value="FtsX"/>
    <property type="match status" value="1"/>
</dbReference>
<accession>A0A9D1X9S9</accession>
<dbReference type="GO" id="GO:0005886">
    <property type="term" value="C:plasma membrane"/>
    <property type="evidence" value="ECO:0007669"/>
    <property type="project" value="UniProtKB-SubCell"/>
</dbReference>
<keyword evidence="4 6" id="KW-1133">Transmembrane helix</keyword>
<dbReference type="Proteomes" id="UP000886740">
    <property type="component" value="Unassembled WGS sequence"/>
</dbReference>
<evidence type="ECO:0000256" key="1">
    <source>
        <dbReference type="ARBA" id="ARBA00004651"/>
    </source>
</evidence>
<dbReference type="AlphaFoldDB" id="A0A9D1X9S9"/>
<name>A0A9D1X9S9_9BACT</name>
<evidence type="ECO:0000256" key="2">
    <source>
        <dbReference type="ARBA" id="ARBA00022475"/>
    </source>
</evidence>
<evidence type="ECO:0000259" key="7">
    <source>
        <dbReference type="Pfam" id="PF02687"/>
    </source>
</evidence>
<feature type="domain" description="MacB-like periplasmic core" evidence="8">
    <location>
        <begin position="20"/>
        <end position="244"/>
    </location>
</feature>
<feature type="transmembrane region" description="Helical" evidence="6">
    <location>
        <begin position="379"/>
        <end position="408"/>
    </location>
</feature>
<feature type="transmembrane region" description="Helical" evidence="6">
    <location>
        <begin position="21"/>
        <end position="41"/>
    </location>
</feature>
<organism evidence="9 10">
    <name type="scientific">Candidatus Parabacteroides intestinipullorum</name>
    <dbReference type="NCBI Taxonomy" id="2838723"/>
    <lineage>
        <taxon>Bacteria</taxon>
        <taxon>Pseudomonadati</taxon>
        <taxon>Bacteroidota</taxon>
        <taxon>Bacteroidia</taxon>
        <taxon>Bacteroidales</taxon>
        <taxon>Tannerellaceae</taxon>
        <taxon>Parabacteroides</taxon>
    </lineage>
</organism>
<evidence type="ECO:0000259" key="8">
    <source>
        <dbReference type="Pfam" id="PF12704"/>
    </source>
</evidence>
<dbReference type="InterPro" id="IPR050250">
    <property type="entry name" value="Macrolide_Exporter_MacB"/>
</dbReference>
<evidence type="ECO:0000256" key="6">
    <source>
        <dbReference type="SAM" id="Phobius"/>
    </source>
</evidence>
<dbReference type="PANTHER" id="PTHR30572:SF18">
    <property type="entry name" value="ABC-TYPE MACROLIDE FAMILY EXPORT SYSTEM PERMEASE COMPONENT 2"/>
    <property type="match status" value="1"/>
</dbReference>
<keyword evidence="5 6" id="KW-0472">Membrane</keyword>
<feature type="transmembrane region" description="Helical" evidence="6">
    <location>
        <begin position="285"/>
        <end position="305"/>
    </location>
</feature>
<feature type="domain" description="ABC3 transporter permease C-terminal" evidence="7">
    <location>
        <begin position="291"/>
        <end position="411"/>
    </location>
</feature>
<dbReference type="GO" id="GO:0022857">
    <property type="term" value="F:transmembrane transporter activity"/>
    <property type="evidence" value="ECO:0007669"/>
    <property type="project" value="TreeGrafter"/>
</dbReference>
<proteinExistence type="predicted"/>
<reference evidence="9" key="1">
    <citation type="journal article" date="2021" name="PeerJ">
        <title>Extensive microbial diversity within the chicken gut microbiome revealed by metagenomics and culture.</title>
        <authorList>
            <person name="Gilroy R."/>
            <person name="Ravi A."/>
            <person name="Getino M."/>
            <person name="Pursley I."/>
            <person name="Horton D.L."/>
            <person name="Alikhan N.F."/>
            <person name="Baker D."/>
            <person name="Gharbi K."/>
            <person name="Hall N."/>
            <person name="Watson M."/>
            <person name="Adriaenssens E.M."/>
            <person name="Foster-Nyarko E."/>
            <person name="Jarju S."/>
            <person name="Secka A."/>
            <person name="Antonio M."/>
            <person name="Oren A."/>
            <person name="Chaudhuri R.R."/>
            <person name="La Ragione R."/>
            <person name="Hildebrand F."/>
            <person name="Pallen M.J."/>
        </authorList>
    </citation>
    <scope>NUCLEOTIDE SEQUENCE</scope>
    <source>
        <strain evidence="9">ChiGjej6B6-14162</strain>
    </source>
</reference>
<keyword evidence="3 6" id="KW-0812">Transmembrane</keyword>
<evidence type="ECO:0000256" key="5">
    <source>
        <dbReference type="ARBA" id="ARBA00023136"/>
    </source>
</evidence>
<evidence type="ECO:0000313" key="10">
    <source>
        <dbReference type="Proteomes" id="UP000886740"/>
    </source>
</evidence>
<evidence type="ECO:0000256" key="3">
    <source>
        <dbReference type="ARBA" id="ARBA00022692"/>
    </source>
</evidence>
<dbReference type="Pfam" id="PF12704">
    <property type="entry name" value="MacB_PCD"/>
    <property type="match status" value="1"/>
</dbReference>
<dbReference type="InterPro" id="IPR025857">
    <property type="entry name" value="MacB_PCD"/>
</dbReference>
<comment type="caution">
    <text evidence="9">The sequence shown here is derived from an EMBL/GenBank/DDBJ whole genome shotgun (WGS) entry which is preliminary data.</text>
</comment>
<keyword evidence="2" id="KW-1003">Cell membrane</keyword>
<sequence>MIKQYLRQAFQMLRENRLISVISILGTAIAIAMIMVVVLMLQVQVANYYPENNRDRMLFVELTEVRTKGTERNYNQGGMSPEVAKECFYGLSAPEAVTAYYENKTPVSPVGSRSFETYSIKFTDAGFWRVFNFRFLEGQPFTEADLNSAVPRAVISKRLARKLFGEAEAVGREIMVDQTAFRVCGVVADVSKAASVAYGDLWVPYTTFPQRLLSSRENMVGPLNVAILARDAGDFEAIRQELSQRLVRYNSTKQENEVHFYDYPVTQWDKAMGTMGTHFVDPKEYWLETGSLFLFLLLVPVLNLLGVTQSSVRKRQAEIGVRKAFGANRWDIVSQLLFENGVITLMGGFVGLILSLALFPLCKDFMLPTGDVALSGEMLFRPTIFLLALLFCLLFNLLSVGMPAWWIVRKPIYEALRNGEETNK</sequence>
<dbReference type="InterPro" id="IPR003838">
    <property type="entry name" value="ABC3_permease_C"/>
</dbReference>